<keyword evidence="2" id="KW-1185">Reference proteome</keyword>
<comment type="caution">
    <text evidence="1">The sequence shown here is derived from an EMBL/GenBank/DDBJ whole genome shotgun (WGS) entry which is preliminary data.</text>
</comment>
<proteinExistence type="predicted"/>
<accession>A0ABR3VCF4</accession>
<organism evidence="1 2">
    <name type="scientific">Humicola insolens</name>
    <name type="common">Soft-rot fungus</name>
    <dbReference type="NCBI Taxonomy" id="85995"/>
    <lineage>
        <taxon>Eukaryota</taxon>
        <taxon>Fungi</taxon>
        <taxon>Dikarya</taxon>
        <taxon>Ascomycota</taxon>
        <taxon>Pezizomycotina</taxon>
        <taxon>Sordariomycetes</taxon>
        <taxon>Sordariomycetidae</taxon>
        <taxon>Sordariales</taxon>
        <taxon>Chaetomiaceae</taxon>
        <taxon>Mycothermus</taxon>
    </lineage>
</organism>
<name>A0ABR3VCF4_HUMIN</name>
<evidence type="ECO:0000313" key="2">
    <source>
        <dbReference type="Proteomes" id="UP001583172"/>
    </source>
</evidence>
<dbReference type="EMBL" id="JAZGSY010000177">
    <property type="protein sequence ID" value="KAL1839066.1"/>
    <property type="molecule type" value="Genomic_DNA"/>
</dbReference>
<sequence length="59" mass="6640">MIPPTPFRIAEIVAPLRPSAARWLVPPTAARGRRGHMDSSSFLEHDLVYESYFSSPWGN</sequence>
<protein>
    <submittedName>
        <fullName evidence="1">Uncharacterized protein</fullName>
    </submittedName>
</protein>
<dbReference type="Proteomes" id="UP001583172">
    <property type="component" value="Unassembled WGS sequence"/>
</dbReference>
<gene>
    <name evidence="1" type="ORF">VTJ49DRAFT_1896</name>
</gene>
<evidence type="ECO:0000313" key="1">
    <source>
        <dbReference type="EMBL" id="KAL1839066.1"/>
    </source>
</evidence>
<reference evidence="1 2" key="1">
    <citation type="journal article" date="2024" name="Commun. Biol.">
        <title>Comparative genomic analysis of thermophilic fungi reveals convergent evolutionary adaptations and gene losses.</title>
        <authorList>
            <person name="Steindorff A.S."/>
            <person name="Aguilar-Pontes M.V."/>
            <person name="Robinson A.J."/>
            <person name="Andreopoulos B."/>
            <person name="LaButti K."/>
            <person name="Kuo A."/>
            <person name="Mondo S."/>
            <person name="Riley R."/>
            <person name="Otillar R."/>
            <person name="Haridas S."/>
            <person name="Lipzen A."/>
            <person name="Grimwood J."/>
            <person name="Schmutz J."/>
            <person name="Clum A."/>
            <person name="Reid I.D."/>
            <person name="Moisan M.C."/>
            <person name="Butler G."/>
            <person name="Nguyen T.T.M."/>
            <person name="Dewar K."/>
            <person name="Conant G."/>
            <person name="Drula E."/>
            <person name="Henrissat B."/>
            <person name="Hansel C."/>
            <person name="Singer S."/>
            <person name="Hutchinson M.I."/>
            <person name="de Vries R.P."/>
            <person name="Natvig D.O."/>
            <person name="Powell A.J."/>
            <person name="Tsang A."/>
            <person name="Grigoriev I.V."/>
        </authorList>
    </citation>
    <scope>NUCLEOTIDE SEQUENCE [LARGE SCALE GENOMIC DNA]</scope>
    <source>
        <strain evidence="1 2">CBS 620.91</strain>
    </source>
</reference>